<protein>
    <submittedName>
        <fullName evidence="5">RNA-binding motif protein, X-linked 2</fullName>
    </submittedName>
</protein>
<dbReference type="Gene3D" id="3.30.70.330">
    <property type="match status" value="1"/>
</dbReference>
<feature type="domain" description="RRM" evidence="4">
    <location>
        <begin position="24"/>
        <end position="102"/>
    </location>
</feature>
<reference evidence="6" key="1">
    <citation type="journal article" date="2017" name="bioRxiv">
        <title>Comparative analysis of the genomes of Stylophora pistillata and Acropora digitifera provides evidence for extensive differences between species of corals.</title>
        <authorList>
            <person name="Voolstra C.R."/>
            <person name="Li Y."/>
            <person name="Liew Y.J."/>
            <person name="Baumgarten S."/>
            <person name="Zoccola D."/>
            <person name="Flot J.-F."/>
            <person name="Tambutte S."/>
            <person name="Allemand D."/>
            <person name="Aranda M."/>
        </authorList>
    </citation>
    <scope>NUCLEOTIDE SEQUENCE [LARGE SCALE GENOMIC DNA]</scope>
</reference>
<keyword evidence="1 2" id="KW-0694">RNA-binding</keyword>
<dbReference type="STRING" id="50429.A0A2B4ST23"/>
<dbReference type="InterPro" id="IPR012677">
    <property type="entry name" value="Nucleotide-bd_a/b_plait_sf"/>
</dbReference>
<dbReference type="InterPro" id="IPR035979">
    <property type="entry name" value="RBD_domain_sf"/>
</dbReference>
<evidence type="ECO:0000313" key="5">
    <source>
        <dbReference type="EMBL" id="PFX32486.1"/>
    </source>
</evidence>
<dbReference type="InterPro" id="IPR045844">
    <property type="entry name" value="RRM_Ist3-like"/>
</dbReference>
<dbReference type="InterPro" id="IPR000504">
    <property type="entry name" value="RRM_dom"/>
</dbReference>
<evidence type="ECO:0000256" key="2">
    <source>
        <dbReference type="PROSITE-ProRule" id="PRU00176"/>
    </source>
</evidence>
<dbReference type="GO" id="GO:0005686">
    <property type="term" value="C:U2 snRNP"/>
    <property type="evidence" value="ECO:0007669"/>
    <property type="project" value="TreeGrafter"/>
</dbReference>
<evidence type="ECO:0000256" key="1">
    <source>
        <dbReference type="ARBA" id="ARBA00022884"/>
    </source>
</evidence>
<dbReference type="PANTHER" id="PTHR45880">
    <property type="entry name" value="RNA-BINDING MOTIF PROTEIN, X-LINKED 2"/>
    <property type="match status" value="1"/>
</dbReference>
<dbReference type="GO" id="GO:0071011">
    <property type="term" value="C:precatalytic spliceosome"/>
    <property type="evidence" value="ECO:0007669"/>
    <property type="project" value="TreeGrafter"/>
</dbReference>
<evidence type="ECO:0000259" key="4">
    <source>
        <dbReference type="PROSITE" id="PS50102"/>
    </source>
</evidence>
<name>A0A2B4ST23_STYPI</name>
<feature type="compositionally biased region" description="Basic and acidic residues" evidence="3">
    <location>
        <begin position="191"/>
        <end position="212"/>
    </location>
</feature>
<dbReference type="AlphaFoldDB" id="A0A2B4ST23"/>
<sequence>MNERMLEMGVEDSQAWHKQYKDSAYVFIGESWCSSLHMILIFNSQRYGEIVNINLVRDKKTGKSKGYCFLCYEDQRSTILAVDNFNGIKLGGRIIRVDHCSNYRRPLSDEKDEHGKRKEIIEEGCAPKTPSPSPPVSEDEDILELPKKRKKEKKTKKEKKHKEDKWPKKKKMMSSSVEEDLKGPKSRKRRGSEDDNRDMLDQDLLRDRDLRNVEASVMRDSGRDRDFGDHHVYKQDRDSKDKNYHDVHRSDRKHERELNERDRETRKRESDIRERHREAQKHEFRDNHISNNRREQRDKDFHHSSRDNRMREVDERKRDRFDRRGDHREEGTKPERRDRSNFGDRRERR</sequence>
<evidence type="ECO:0000256" key="3">
    <source>
        <dbReference type="SAM" id="MobiDB-lite"/>
    </source>
</evidence>
<gene>
    <name evidence="5" type="primary">Rbmx2</name>
    <name evidence="5" type="ORF">AWC38_SpisGene2685</name>
</gene>
<evidence type="ECO:0000313" key="6">
    <source>
        <dbReference type="Proteomes" id="UP000225706"/>
    </source>
</evidence>
<organism evidence="5 6">
    <name type="scientific">Stylophora pistillata</name>
    <name type="common">Smooth cauliflower coral</name>
    <dbReference type="NCBI Taxonomy" id="50429"/>
    <lineage>
        <taxon>Eukaryota</taxon>
        <taxon>Metazoa</taxon>
        <taxon>Cnidaria</taxon>
        <taxon>Anthozoa</taxon>
        <taxon>Hexacorallia</taxon>
        <taxon>Scleractinia</taxon>
        <taxon>Astrocoeniina</taxon>
        <taxon>Pocilloporidae</taxon>
        <taxon>Stylophora</taxon>
    </lineage>
</organism>
<dbReference type="CDD" id="cd12411">
    <property type="entry name" value="RRM_ist3_like"/>
    <property type="match status" value="1"/>
</dbReference>
<keyword evidence="6" id="KW-1185">Reference proteome</keyword>
<proteinExistence type="predicted"/>
<accession>A0A2B4ST23</accession>
<dbReference type="OrthoDB" id="2573941at2759"/>
<dbReference type="PANTHER" id="PTHR45880:SF1">
    <property type="entry name" value="RNA-BINDING MOTIF PROTEIN, X-LINKED 2"/>
    <property type="match status" value="1"/>
</dbReference>
<dbReference type="GO" id="GO:0071013">
    <property type="term" value="C:catalytic step 2 spliceosome"/>
    <property type="evidence" value="ECO:0007669"/>
    <property type="project" value="TreeGrafter"/>
</dbReference>
<dbReference type="InterPro" id="IPR051847">
    <property type="entry name" value="RNA_proc/Spliceosome_comp"/>
</dbReference>
<feature type="compositionally biased region" description="Basic and acidic residues" evidence="3">
    <location>
        <begin position="105"/>
        <end position="121"/>
    </location>
</feature>
<dbReference type="SUPFAM" id="SSF54928">
    <property type="entry name" value="RNA-binding domain, RBD"/>
    <property type="match status" value="1"/>
</dbReference>
<dbReference type="Proteomes" id="UP000225706">
    <property type="component" value="Unassembled WGS sequence"/>
</dbReference>
<dbReference type="Pfam" id="PF00076">
    <property type="entry name" value="RRM_1"/>
    <property type="match status" value="1"/>
</dbReference>
<dbReference type="GO" id="GO:0000398">
    <property type="term" value="P:mRNA splicing, via spliceosome"/>
    <property type="evidence" value="ECO:0007669"/>
    <property type="project" value="InterPro"/>
</dbReference>
<feature type="region of interest" description="Disordered" evidence="3">
    <location>
        <begin position="105"/>
        <end position="349"/>
    </location>
</feature>
<comment type="caution">
    <text evidence="5">The sequence shown here is derived from an EMBL/GenBank/DDBJ whole genome shotgun (WGS) entry which is preliminary data.</text>
</comment>
<feature type="compositionally biased region" description="Basic and acidic residues" evidence="3">
    <location>
        <begin position="220"/>
        <end position="349"/>
    </location>
</feature>
<dbReference type="PROSITE" id="PS50102">
    <property type="entry name" value="RRM"/>
    <property type="match status" value="1"/>
</dbReference>
<feature type="compositionally biased region" description="Basic residues" evidence="3">
    <location>
        <begin position="147"/>
        <end position="160"/>
    </location>
</feature>
<dbReference type="SMART" id="SM00360">
    <property type="entry name" value="RRM"/>
    <property type="match status" value="1"/>
</dbReference>
<dbReference type="EMBL" id="LSMT01000022">
    <property type="protein sequence ID" value="PFX32486.1"/>
    <property type="molecule type" value="Genomic_DNA"/>
</dbReference>
<dbReference type="GO" id="GO:0003723">
    <property type="term" value="F:RNA binding"/>
    <property type="evidence" value="ECO:0007669"/>
    <property type="project" value="UniProtKB-UniRule"/>
</dbReference>